<evidence type="ECO:0000313" key="2">
    <source>
        <dbReference type="EMBL" id="GIJ71822.1"/>
    </source>
</evidence>
<evidence type="ECO:0000256" key="1">
    <source>
        <dbReference type="SAM" id="MobiDB-lite"/>
    </source>
</evidence>
<reference evidence="2" key="1">
    <citation type="submission" date="2021-01" db="EMBL/GenBank/DDBJ databases">
        <title>Whole genome shotgun sequence of Virgisporangium ochraceum NBRC 16418.</title>
        <authorList>
            <person name="Komaki H."/>
            <person name="Tamura T."/>
        </authorList>
    </citation>
    <scope>NUCLEOTIDE SEQUENCE</scope>
    <source>
        <strain evidence="2">NBRC 16418</strain>
    </source>
</reference>
<feature type="region of interest" description="Disordered" evidence="1">
    <location>
        <begin position="48"/>
        <end position="79"/>
    </location>
</feature>
<name>A0A8J3ZXB1_9ACTN</name>
<protein>
    <submittedName>
        <fullName evidence="2">Uncharacterized protein</fullName>
    </submittedName>
</protein>
<sequence>MPSWNWWKCTSWSCVAEYTFTGTDTNPKLTTPVQIERAMHPYYPAAPPATTGSCSSVRHVSGSPRPYTWYTSRKYPSDR</sequence>
<organism evidence="2 3">
    <name type="scientific">Virgisporangium ochraceum</name>
    <dbReference type="NCBI Taxonomy" id="65505"/>
    <lineage>
        <taxon>Bacteria</taxon>
        <taxon>Bacillati</taxon>
        <taxon>Actinomycetota</taxon>
        <taxon>Actinomycetes</taxon>
        <taxon>Micromonosporales</taxon>
        <taxon>Micromonosporaceae</taxon>
        <taxon>Virgisporangium</taxon>
    </lineage>
</organism>
<proteinExistence type="predicted"/>
<dbReference type="EMBL" id="BOPH01000091">
    <property type="protein sequence ID" value="GIJ71822.1"/>
    <property type="molecule type" value="Genomic_DNA"/>
</dbReference>
<accession>A0A8J3ZXB1</accession>
<gene>
    <name evidence="2" type="ORF">Voc01_067390</name>
</gene>
<dbReference type="AlphaFoldDB" id="A0A8J3ZXB1"/>
<keyword evidence="3" id="KW-1185">Reference proteome</keyword>
<comment type="caution">
    <text evidence="2">The sequence shown here is derived from an EMBL/GenBank/DDBJ whole genome shotgun (WGS) entry which is preliminary data.</text>
</comment>
<evidence type="ECO:0000313" key="3">
    <source>
        <dbReference type="Proteomes" id="UP000635606"/>
    </source>
</evidence>
<dbReference type="Proteomes" id="UP000635606">
    <property type="component" value="Unassembled WGS sequence"/>
</dbReference>